<proteinExistence type="inferred from homology"/>
<dbReference type="Pfam" id="PF03591">
    <property type="entry name" value="AzlC"/>
    <property type="match status" value="1"/>
</dbReference>
<evidence type="ECO:0000256" key="7">
    <source>
        <dbReference type="ARBA" id="ARBA00023136"/>
    </source>
</evidence>
<protein>
    <submittedName>
        <fullName evidence="9">Branched-chain amino acid transporter AzlC</fullName>
    </submittedName>
</protein>
<evidence type="ECO:0000256" key="3">
    <source>
        <dbReference type="ARBA" id="ARBA00022448"/>
    </source>
</evidence>
<evidence type="ECO:0000256" key="1">
    <source>
        <dbReference type="ARBA" id="ARBA00004651"/>
    </source>
</evidence>
<sequence length="230" mass="24660">MKEKTFSQGVRAAIPTALGYISIGLACGIIAAPYLNPVEMGLMSFLVYAGSAQFVMLSLIAVQASIADIALTVFFINLRFFLLSLHTSTFFRSSSLWQNLAIGSLLTDESYGVLLTEQIKDDTVSASWMQGNNLMSYLSWTLATILGAALGSFLPNPEPLGLDFALLGMFIGIFAAQFLVMLHKVKLQKLLLILLVVGLAFLALTSLLSQSLAVLLATLIGCTVGVVLDD</sequence>
<feature type="transmembrane region" description="Helical" evidence="8">
    <location>
        <begin position="211"/>
        <end position="228"/>
    </location>
</feature>
<feature type="transmembrane region" description="Helical" evidence="8">
    <location>
        <begin position="12"/>
        <end position="35"/>
    </location>
</feature>
<keyword evidence="7 8" id="KW-0472">Membrane</keyword>
<evidence type="ECO:0000256" key="6">
    <source>
        <dbReference type="ARBA" id="ARBA00022989"/>
    </source>
</evidence>
<comment type="similarity">
    <text evidence="2">Belongs to the AzlC family.</text>
</comment>
<dbReference type="Proteomes" id="UP001519296">
    <property type="component" value="Unassembled WGS sequence"/>
</dbReference>
<evidence type="ECO:0000256" key="2">
    <source>
        <dbReference type="ARBA" id="ARBA00010735"/>
    </source>
</evidence>
<dbReference type="EMBL" id="PRDG01000004">
    <property type="protein sequence ID" value="MBP2623764.1"/>
    <property type="molecule type" value="Genomic_DNA"/>
</dbReference>
<evidence type="ECO:0000313" key="9">
    <source>
        <dbReference type="EMBL" id="MBP2623764.1"/>
    </source>
</evidence>
<keyword evidence="3" id="KW-0813">Transport</keyword>
<dbReference type="PROSITE" id="PS51257">
    <property type="entry name" value="PROKAR_LIPOPROTEIN"/>
    <property type="match status" value="1"/>
</dbReference>
<keyword evidence="4" id="KW-1003">Cell membrane</keyword>
<feature type="transmembrane region" description="Helical" evidence="8">
    <location>
        <begin position="160"/>
        <end position="180"/>
    </location>
</feature>
<evidence type="ECO:0000256" key="4">
    <source>
        <dbReference type="ARBA" id="ARBA00022475"/>
    </source>
</evidence>
<dbReference type="InterPro" id="IPR011606">
    <property type="entry name" value="Brnchd-chn_aa_trnsp_permease"/>
</dbReference>
<accession>A0ABS5B6Y0</accession>
<evidence type="ECO:0000313" key="10">
    <source>
        <dbReference type="Proteomes" id="UP001519296"/>
    </source>
</evidence>
<dbReference type="PANTHER" id="PTHR34979:SF1">
    <property type="entry name" value="INNER MEMBRANE PROTEIN YGAZ"/>
    <property type="match status" value="1"/>
</dbReference>
<organism evidence="9 10">
    <name type="scientific">Streptococcus oricebi</name>
    <dbReference type="NCBI Taxonomy" id="1547447"/>
    <lineage>
        <taxon>Bacteria</taxon>
        <taxon>Bacillati</taxon>
        <taxon>Bacillota</taxon>
        <taxon>Bacilli</taxon>
        <taxon>Lactobacillales</taxon>
        <taxon>Streptococcaceae</taxon>
        <taxon>Streptococcus</taxon>
    </lineage>
</organism>
<evidence type="ECO:0000256" key="5">
    <source>
        <dbReference type="ARBA" id="ARBA00022692"/>
    </source>
</evidence>
<feature type="transmembrane region" description="Helical" evidence="8">
    <location>
        <begin position="55"/>
        <end position="82"/>
    </location>
</feature>
<comment type="subcellular location">
    <subcellularLocation>
        <location evidence="1">Cell membrane</location>
        <topology evidence="1">Multi-pass membrane protein</topology>
    </subcellularLocation>
</comment>
<evidence type="ECO:0000256" key="8">
    <source>
        <dbReference type="SAM" id="Phobius"/>
    </source>
</evidence>
<reference evidence="9 10" key="1">
    <citation type="submission" date="2018-02" db="EMBL/GenBank/DDBJ databases">
        <title>Draft genome sequence of Streptococcus oricebi CCUG 70868T type strain.</title>
        <authorList>
            <person name="Mendez V."/>
            <person name="Salva-Serra F."/>
            <person name="Jaen-Luchoro D."/>
            <person name="Gonzales-Siles L."/>
            <person name="Karlsson R."/>
            <person name="Engstrom-Jakobsson H."/>
            <person name="Busquets A."/>
            <person name="Gomila M."/>
            <person name="Pineiro-Iglesias B."/>
            <person name="Bennasar-Figueras A."/>
            <person name="Seeger M."/>
            <person name="Moore E."/>
        </authorList>
    </citation>
    <scope>NUCLEOTIDE SEQUENCE [LARGE SCALE GENOMIC DNA]</scope>
    <source>
        <strain evidence="9 10">CCUG 70868</strain>
    </source>
</reference>
<comment type="caution">
    <text evidence="9">The sequence shown here is derived from an EMBL/GenBank/DDBJ whole genome shotgun (WGS) entry which is preliminary data.</text>
</comment>
<name>A0ABS5B6Y0_9STRE</name>
<keyword evidence="6 8" id="KW-1133">Transmembrane helix</keyword>
<gene>
    <name evidence="9" type="ORF">C4K46_07395</name>
</gene>
<keyword evidence="5 8" id="KW-0812">Transmembrane</keyword>
<feature type="transmembrane region" description="Helical" evidence="8">
    <location>
        <begin position="134"/>
        <end position="154"/>
    </location>
</feature>
<keyword evidence="10" id="KW-1185">Reference proteome</keyword>
<feature type="transmembrane region" description="Helical" evidence="8">
    <location>
        <begin position="187"/>
        <end position="205"/>
    </location>
</feature>
<dbReference type="PANTHER" id="PTHR34979">
    <property type="entry name" value="INNER MEMBRANE PROTEIN YGAZ"/>
    <property type="match status" value="1"/>
</dbReference>
<dbReference type="RefSeq" id="WP_209628264.1">
    <property type="nucleotide sequence ID" value="NZ_PRDG01000004.1"/>
</dbReference>